<dbReference type="SUPFAM" id="SSF53850">
    <property type="entry name" value="Periplasmic binding protein-like II"/>
    <property type="match status" value="1"/>
</dbReference>
<dbReference type="PANTHER" id="PTHR30290:SF83">
    <property type="entry name" value="ABC TRANSPORTER SUBSTRATE-BINDING PROTEIN"/>
    <property type="match status" value="1"/>
</dbReference>
<accession>A0A1H1SHW3</accession>
<keyword evidence="4" id="KW-1185">Reference proteome</keyword>
<dbReference type="InterPro" id="IPR039424">
    <property type="entry name" value="SBP_5"/>
</dbReference>
<dbReference type="GO" id="GO:0015833">
    <property type="term" value="P:peptide transport"/>
    <property type="evidence" value="ECO:0007669"/>
    <property type="project" value="TreeGrafter"/>
</dbReference>
<dbReference type="CDD" id="cd08506">
    <property type="entry name" value="PBP2_clavulanate_OppA2"/>
    <property type="match status" value="1"/>
</dbReference>
<keyword evidence="1" id="KW-0732">Signal</keyword>
<dbReference type="InterPro" id="IPR030678">
    <property type="entry name" value="Peptide/Ni-bd"/>
</dbReference>
<name>A0A1H1SHW3_9ACTN</name>
<dbReference type="PROSITE" id="PS51257">
    <property type="entry name" value="PROKAR_LIPOPROTEIN"/>
    <property type="match status" value="1"/>
</dbReference>
<evidence type="ECO:0000259" key="2">
    <source>
        <dbReference type="Pfam" id="PF00496"/>
    </source>
</evidence>
<evidence type="ECO:0000313" key="3">
    <source>
        <dbReference type="EMBL" id="SDS47604.1"/>
    </source>
</evidence>
<dbReference type="Proteomes" id="UP000199103">
    <property type="component" value="Chromosome I"/>
</dbReference>
<dbReference type="GO" id="GO:1904680">
    <property type="term" value="F:peptide transmembrane transporter activity"/>
    <property type="evidence" value="ECO:0007669"/>
    <property type="project" value="TreeGrafter"/>
</dbReference>
<dbReference type="RefSeq" id="WP_197680061.1">
    <property type="nucleotide sequence ID" value="NZ_LT629772.1"/>
</dbReference>
<dbReference type="InterPro" id="IPR000914">
    <property type="entry name" value="SBP_5_dom"/>
</dbReference>
<dbReference type="Pfam" id="PF00496">
    <property type="entry name" value="SBP_bac_5"/>
    <property type="match status" value="1"/>
</dbReference>
<feature type="chain" id="PRO_5039295131" evidence="1">
    <location>
        <begin position="27"/>
        <end position="583"/>
    </location>
</feature>
<feature type="signal peptide" evidence="1">
    <location>
        <begin position="1"/>
        <end position="26"/>
    </location>
</feature>
<organism evidence="3 4">
    <name type="scientific">Microlunatus soli</name>
    <dbReference type="NCBI Taxonomy" id="630515"/>
    <lineage>
        <taxon>Bacteria</taxon>
        <taxon>Bacillati</taxon>
        <taxon>Actinomycetota</taxon>
        <taxon>Actinomycetes</taxon>
        <taxon>Propionibacteriales</taxon>
        <taxon>Propionibacteriaceae</taxon>
        <taxon>Microlunatus</taxon>
    </lineage>
</organism>
<dbReference type="AlphaFoldDB" id="A0A1H1SHW3"/>
<dbReference type="STRING" id="630515.SAMN04489812_2022"/>
<dbReference type="GO" id="GO:0043190">
    <property type="term" value="C:ATP-binding cassette (ABC) transporter complex"/>
    <property type="evidence" value="ECO:0007669"/>
    <property type="project" value="InterPro"/>
</dbReference>
<reference evidence="3 4" key="1">
    <citation type="submission" date="2016-10" db="EMBL/GenBank/DDBJ databases">
        <authorList>
            <person name="de Groot N.N."/>
        </authorList>
    </citation>
    <scope>NUCLEOTIDE SEQUENCE [LARGE SCALE GENOMIC DNA]</scope>
    <source>
        <strain evidence="3 4">DSM 21800</strain>
    </source>
</reference>
<evidence type="ECO:0000256" key="1">
    <source>
        <dbReference type="SAM" id="SignalP"/>
    </source>
</evidence>
<dbReference type="GO" id="GO:0042597">
    <property type="term" value="C:periplasmic space"/>
    <property type="evidence" value="ECO:0007669"/>
    <property type="project" value="UniProtKB-ARBA"/>
</dbReference>
<protein>
    <submittedName>
        <fullName evidence="3">Peptide/nickel transport system substrate-binding protein</fullName>
    </submittedName>
</protein>
<feature type="domain" description="Solute-binding protein family 5" evidence="2">
    <location>
        <begin position="104"/>
        <end position="491"/>
    </location>
</feature>
<proteinExistence type="predicted"/>
<gene>
    <name evidence="3" type="ORF">SAMN04489812_2022</name>
</gene>
<dbReference type="Gene3D" id="3.40.190.10">
    <property type="entry name" value="Periplasmic binding protein-like II"/>
    <property type="match status" value="1"/>
</dbReference>
<evidence type="ECO:0000313" key="4">
    <source>
        <dbReference type="Proteomes" id="UP000199103"/>
    </source>
</evidence>
<dbReference type="PANTHER" id="PTHR30290">
    <property type="entry name" value="PERIPLASMIC BINDING COMPONENT OF ABC TRANSPORTER"/>
    <property type="match status" value="1"/>
</dbReference>
<dbReference type="Gene3D" id="3.10.105.10">
    <property type="entry name" value="Dipeptide-binding Protein, Domain 3"/>
    <property type="match status" value="1"/>
</dbReference>
<dbReference type="PIRSF" id="PIRSF002741">
    <property type="entry name" value="MppA"/>
    <property type="match status" value="1"/>
</dbReference>
<dbReference type="EMBL" id="LT629772">
    <property type="protein sequence ID" value="SDS47604.1"/>
    <property type="molecule type" value="Genomic_DNA"/>
</dbReference>
<sequence length="583" mass="62175">MRATKRKGSGIPLLAAAMILTGAASGCGGGGSAGGGGEVQTDANGFAATTGTPQKGGTVTVLGNVDLASLDPAVGNDGNVNNFYRLIYRTLTTYANEPGDGGTKVVPDLATTTGEPSDNAKVWTFTLRDDIYFADGSPITSEDVKFGFERSLDPTLSIGNQYGKLFVDGAAKYKGVFSDPDGLKSIETPDDKTVVFHLNRPLAAFPNVVSTGPFVPFPADAVKTPQQIGQKPIASGPYQIKSYARGTSLALERNPKWTAEGDPVRKAYPDGYNFLFNVDQNTIDQRMISDEGDDKNAMASSTNPLLAPSLSRIQTPELKQRTVHDIPACTMYMAMNTTKKPLDDLTVRQAINYAIDKKSVVTATGGPMMATPATDMLTPKVPGRVDFDLYPSKDKAGDVAKAKKLLADAGHPDGFSVTMDVRSIPKWQAQAEAAQASLKKVGIDVKLNVIDASTFYDVLGQPAKQNDLAITGWCSAWLSGQPLLTTLFDGRTITSKGNQDISQFDDPTINKRIDEIAQISDLDKQDAEYAKLNREIMEKAPVVPLVRETPLQMVGSNVGGAFAHAAQTGYIDYTSVGLKDPQG</sequence>